<dbReference type="GO" id="GO:0043565">
    <property type="term" value="F:sequence-specific DNA binding"/>
    <property type="evidence" value="ECO:0007669"/>
    <property type="project" value="TreeGrafter"/>
</dbReference>
<feature type="region of interest" description="Disordered" evidence="1">
    <location>
        <begin position="679"/>
        <end position="777"/>
    </location>
</feature>
<feature type="compositionally biased region" description="Low complexity" evidence="1">
    <location>
        <begin position="844"/>
        <end position="877"/>
    </location>
</feature>
<feature type="compositionally biased region" description="Low complexity" evidence="1">
    <location>
        <begin position="728"/>
        <end position="745"/>
    </location>
</feature>
<evidence type="ECO:0000256" key="1">
    <source>
        <dbReference type="SAM" id="MobiDB-lite"/>
    </source>
</evidence>
<feature type="compositionally biased region" description="Polar residues" evidence="1">
    <location>
        <begin position="453"/>
        <end position="465"/>
    </location>
</feature>
<feature type="compositionally biased region" description="Basic and acidic residues" evidence="1">
    <location>
        <begin position="489"/>
        <end position="504"/>
    </location>
</feature>
<feature type="compositionally biased region" description="Polar residues" evidence="1">
    <location>
        <begin position="629"/>
        <end position="647"/>
    </location>
</feature>
<feature type="region of interest" description="Disordered" evidence="1">
    <location>
        <begin position="214"/>
        <end position="271"/>
    </location>
</feature>
<keyword evidence="3" id="KW-1185">Reference proteome</keyword>
<evidence type="ECO:0000313" key="2">
    <source>
        <dbReference type="EMBL" id="ORZ23316.1"/>
    </source>
</evidence>
<feature type="region of interest" description="Disordered" evidence="1">
    <location>
        <begin position="105"/>
        <end position="145"/>
    </location>
</feature>
<feature type="compositionally biased region" description="Low complexity" evidence="1">
    <location>
        <begin position="300"/>
        <end position="313"/>
    </location>
</feature>
<feature type="compositionally biased region" description="Low complexity" evidence="1">
    <location>
        <begin position="106"/>
        <end position="115"/>
    </location>
</feature>
<reference evidence="2 3" key="1">
    <citation type="submission" date="2016-07" db="EMBL/GenBank/DDBJ databases">
        <title>Pervasive Adenine N6-methylation of Active Genes in Fungi.</title>
        <authorList>
            <consortium name="DOE Joint Genome Institute"/>
            <person name="Mondo S.J."/>
            <person name="Dannebaum R.O."/>
            <person name="Kuo R.C."/>
            <person name="Labutti K."/>
            <person name="Haridas S."/>
            <person name="Kuo A."/>
            <person name="Salamov A."/>
            <person name="Ahrendt S.R."/>
            <person name="Lipzen A."/>
            <person name="Sullivan W."/>
            <person name="Andreopoulos W.B."/>
            <person name="Clum A."/>
            <person name="Lindquist E."/>
            <person name="Daum C."/>
            <person name="Ramamoorthy G.K."/>
            <person name="Gryganskyi A."/>
            <person name="Culley D."/>
            <person name="Magnuson J.K."/>
            <person name="James T.Y."/>
            <person name="O'Malley M.A."/>
            <person name="Stajich J.E."/>
            <person name="Spatafora J.W."/>
            <person name="Visel A."/>
            <person name="Grigoriev I.V."/>
        </authorList>
    </citation>
    <scope>NUCLEOTIDE SEQUENCE [LARGE SCALE GENOMIC DNA]</scope>
    <source>
        <strain evidence="2 3">NRRL 1336</strain>
    </source>
</reference>
<feature type="compositionally biased region" description="Polar residues" evidence="1">
    <location>
        <begin position="755"/>
        <end position="765"/>
    </location>
</feature>
<dbReference type="Proteomes" id="UP000193560">
    <property type="component" value="Unassembled WGS sequence"/>
</dbReference>
<feature type="region of interest" description="Disordered" evidence="1">
    <location>
        <begin position="604"/>
        <end position="666"/>
    </location>
</feature>
<feature type="compositionally biased region" description="Polar residues" evidence="1">
    <location>
        <begin position="716"/>
        <end position="727"/>
    </location>
</feature>
<feature type="region of interest" description="Disordered" evidence="1">
    <location>
        <begin position="835"/>
        <end position="889"/>
    </location>
</feature>
<feature type="compositionally biased region" description="Low complexity" evidence="1">
    <location>
        <begin position="431"/>
        <end position="452"/>
    </location>
</feature>
<dbReference type="EMBL" id="MCGE01000003">
    <property type="protein sequence ID" value="ORZ23316.1"/>
    <property type="molecule type" value="Genomic_DNA"/>
</dbReference>
<dbReference type="PANTHER" id="PTHR14312:SF1">
    <property type="entry name" value="BASIC-LEUCINE ZIPPER TRANSCRIPTION FACTOR A"/>
    <property type="match status" value="1"/>
</dbReference>
<sequence>MQKLFGPRSQEIQLSSDDEEEFAGDLTGMSTGFGCVSCLPRFAMMGGSGTIRLPTEDATLDDYLDPNTTTTIEPLLEEYNSQQTDNAFNGAALQDSQQFLTRNPFASSATSSATTNDRSTQHTFENSNGNDNYHHDSYQEQQQQRHSFAGALPRVDFFLENDDNDAEFLSDHRISAVIGDSSKLASQFEVFDAQDKNEPLLQDDCSESIVLDHQGGEDEQDDDNTTATTASAQPFEIQNDWIETLDPDSTVDSTQHEQHDELRADSNEGQQQTNLIDESLTDIPAHAEMITSEIESRTASPINTPTNDSNNNNKQTIDDIDKESKLSADVCSENAGTGRDMGDLTCEMKSMTISIGNNADKDDTKAPADISLDDSNVSDADMELPSLSSHSVGETAIQIPHSSNSTQLTDTKQLGTKRNDATNENITMIPTTNKSESSITSSPPSPMPSLSTENATRSFPSTGLSRTPIPIQSLDNSSVSPPSPTNVTDIEHGHHEKNDNKQDIDNNNEEDTNRNDTTSPSSDTSNAAQSLVVTAAAAATETESNINMADGKRRSSVAAVAHSLLGDKLDDFTEKLAYIRKNIIMSLDDDEDNDDYYDEDMAKLRQQQHQQLRRSRSGSMQQEMRRQSFDPSVSSLSGNTQQHQRPLSRTDIPGDPRTQHRRSNSLMDGATSFAKIFQQMGGQQEGESNHQRHFSPSSFFASLAGPDIPPSSSSSNTTPRTGLVHTTSASPLPRRSSSMSSSPPLQQHQYPAVSRSANHLHTTSQQPPPRHYSNNETSLHNVNEEENIDEEDLFDFSKMIAMGKNVRNMSEDLMGNGIRLFNDFSTRMKNANANANRMTPLDPSSSSNTQSQQQRQYHRQPLPQQQQQEQQEQQTSSIDQEFLLGDTYI</sequence>
<organism evidence="2 3">
    <name type="scientific">Absidia repens</name>
    <dbReference type="NCBI Taxonomy" id="90262"/>
    <lineage>
        <taxon>Eukaryota</taxon>
        <taxon>Fungi</taxon>
        <taxon>Fungi incertae sedis</taxon>
        <taxon>Mucoromycota</taxon>
        <taxon>Mucoromycotina</taxon>
        <taxon>Mucoromycetes</taxon>
        <taxon>Mucorales</taxon>
        <taxon>Cunninghamellaceae</taxon>
        <taxon>Absidia</taxon>
    </lineage>
</organism>
<feature type="region of interest" description="Disordered" evidence="1">
    <location>
        <begin position="294"/>
        <end position="321"/>
    </location>
</feature>
<dbReference type="PANTHER" id="PTHR14312">
    <property type="entry name" value="CREB/ATF BZIP TRANSCRIPTION FACTOR"/>
    <property type="match status" value="1"/>
</dbReference>
<evidence type="ECO:0000313" key="3">
    <source>
        <dbReference type="Proteomes" id="UP000193560"/>
    </source>
</evidence>
<feature type="compositionally biased region" description="Low complexity" evidence="1">
    <location>
        <begin position="515"/>
        <end position="526"/>
    </location>
</feature>
<accession>A0A1X2IW97</accession>
<feature type="compositionally biased region" description="Polar residues" evidence="1">
    <location>
        <begin position="401"/>
        <end position="430"/>
    </location>
</feature>
<comment type="caution">
    <text evidence="2">The sequence shown here is derived from an EMBL/GenBank/DDBJ whole genome shotgun (WGS) entry which is preliminary data.</text>
</comment>
<proteinExistence type="predicted"/>
<dbReference type="AlphaFoldDB" id="A0A1X2IW97"/>
<feature type="compositionally biased region" description="Low complexity" evidence="1">
    <location>
        <begin position="475"/>
        <end position="488"/>
    </location>
</feature>
<feature type="compositionally biased region" description="Basic and acidic residues" evidence="1">
    <location>
        <begin position="254"/>
        <end position="266"/>
    </location>
</feature>
<dbReference type="GO" id="GO:0005634">
    <property type="term" value="C:nucleus"/>
    <property type="evidence" value="ECO:0007669"/>
    <property type="project" value="TreeGrafter"/>
</dbReference>
<feature type="region of interest" description="Disordered" evidence="1">
    <location>
        <begin position="401"/>
        <end position="527"/>
    </location>
</feature>
<name>A0A1X2IW97_9FUNG</name>
<gene>
    <name evidence="2" type="ORF">BCR42DRAFT_447015</name>
</gene>
<dbReference type="GO" id="GO:0010468">
    <property type="term" value="P:regulation of gene expression"/>
    <property type="evidence" value="ECO:0007669"/>
    <property type="project" value="TreeGrafter"/>
</dbReference>
<protein>
    <submittedName>
        <fullName evidence="2">Uncharacterized protein</fullName>
    </submittedName>
</protein>
<dbReference type="OrthoDB" id="2290810at2759"/>
<feature type="compositionally biased region" description="Polar residues" evidence="1">
    <location>
        <begin position="116"/>
        <end position="131"/>
    </location>
</feature>
<dbReference type="STRING" id="90262.A0A1X2IW97"/>